<protein>
    <submittedName>
        <fullName evidence="1">Uncharacterized protein</fullName>
    </submittedName>
</protein>
<comment type="caution">
    <text evidence="1">The sequence shown here is derived from an EMBL/GenBank/DDBJ whole genome shotgun (WGS) entry which is preliminary data.</text>
</comment>
<organism evidence="1 2">
    <name type="scientific">Corynebacterium minutissimum</name>
    <dbReference type="NCBI Taxonomy" id="38301"/>
    <lineage>
        <taxon>Bacteria</taxon>
        <taxon>Bacillati</taxon>
        <taxon>Actinomycetota</taxon>
        <taxon>Actinomycetes</taxon>
        <taxon>Mycobacteriales</taxon>
        <taxon>Corynebacteriaceae</taxon>
        <taxon>Corynebacterium</taxon>
    </lineage>
</organism>
<sequence length="550" mass="62088">MIKEVRVKNFKALRDFRTRFNRDFNVIVGANGSGKSTLLEAIGLALSGRFRGQWPDEAKSPYWFNQATVDHYFSEVAEGKYLPVPEISIELILDKVIEDPDLSRLEGKLNSQKATERGLAFEVKLSDEFRAEYQTFIDEWRNRNETSKKGRNLERLLPIEYFDVHWRSFAAPERLPRRPKGVDFALIDAKSNLYGRGIDRFTRELLADNIPDTVGASLSVNLRAAFSETAGDALASVNDQIMEETKSAPQQFGVQIDPSNFIQWQNGVAPSIAGLPFDYAGQGAQSVAKVEVALLQRQDKAKTILIEEPENHLSHTKLRALLARIAELGQNQQLIVTTHSSFVLNRLGIDSLILMGEGNTGRFNELPDDDVKFFQKLPNFDTLRLILGDQVILVEGISDLLIVEEAIRRRYGKLSEELGLDIISMEGTKHRRWLELAKLLDKPVIAIRDNDGKPDGHWEEAYKDSIGSSRLFVGNFKDGRTLENQIATANQTNMKDLLSALNLESETDFAEWAIKEKANAALQLRNLDHSLWHIPAYIQDAVETLNVEQN</sequence>
<dbReference type="EMBL" id="LAYQ01000012">
    <property type="protein sequence ID" value="KKO80371.1"/>
    <property type="molecule type" value="Genomic_DNA"/>
</dbReference>
<evidence type="ECO:0000313" key="1">
    <source>
        <dbReference type="EMBL" id="KKO80371.1"/>
    </source>
</evidence>
<dbReference type="Proteomes" id="UP000034245">
    <property type="component" value="Unassembled WGS sequence"/>
</dbReference>
<accession>A0ACC4UBP1</accession>
<name>A0ACC4UBP1_9CORY</name>
<proteinExistence type="predicted"/>
<reference evidence="1" key="1">
    <citation type="submission" date="2015-04" db="EMBL/GenBank/DDBJ databases">
        <title>Draft Genome Sequences of Three Species of Emerging Human-Pathogenic Corynebacteria.</title>
        <authorList>
            <person name="Pacheco L.G."/>
            <person name="Mattos-Guaraldi A.L."/>
            <person name="Santos C.S."/>
            <person name="Veras A.O."/>
            <person name="Guimaraes L.C."/>
            <person name="Abreu V."/>
            <person name="Pereira F.L."/>
            <person name="Soares S.C."/>
            <person name="Dorella F.A."/>
            <person name="Carvalho A.F."/>
            <person name="Leal C.G."/>
            <person name="Figueiredo H.C."/>
            <person name="Ramos J.N."/>
            <person name="Vieira V."/>
            <person name="Farfour E."/>
            <person name="Guiso N."/>
            <person name="Hirata R.Jr."/>
            <person name="Ramos R.T."/>
            <person name="Azevedo V."/>
            <person name="Silva A."/>
        </authorList>
    </citation>
    <scope>NUCLEOTIDE SEQUENCE</scope>
    <source>
        <strain evidence="1">1941</strain>
    </source>
</reference>
<keyword evidence="2" id="KW-1185">Reference proteome</keyword>
<gene>
    <name evidence="1" type="ORF">WU87_06360</name>
</gene>
<evidence type="ECO:0000313" key="2">
    <source>
        <dbReference type="Proteomes" id="UP000034245"/>
    </source>
</evidence>